<keyword evidence="4" id="KW-1185">Reference proteome</keyword>
<accession>A0ABP3LT20</accession>
<dbReference type="InterPro" id="IPR005064">
    <property type="entry name" value="BUG"/>
</dbReference>
<evidence type="ECO:0000313" key="3">
    <source>
        <dbReference type="EMBL" id="GAA0506445.1"/>
    </source>
</evidence>
<dbReference type="Proteomes" id="UP001501706">
    <property type="component" value="Unassembled WGS sequence"/>
</dbReference>
<protein>
    <submittedName>
        <fullName evidence="3">Tripartite tricarboxylate transporter substrate binding protein</fullName>
    </submittedName>
</protein>
<name>A0ABP3LT20_9BURK</name>
<dbReference type="SUPFAM" id="SSF53850">
    <property type="entry name" value="Periplasmic binding protein-like II"/>
    <property type="match status" value="1"/>
</dbReference>
<evidence type="ECO:0000256" key="1">
    <source>
        <dbReference type="ARBA" id="ARBA00006987"/>
    </source>
</evidence>
<evidence type="ECO:0000313" key="4">
    <source>
        <dbReference type="Proteomes" id="UP001501706"/>
    </source>
</evidence>
<comment type="similarity">
    <text evidence="1">Belongs to the UPF0065 (bug) family.</text>
</comment>
<dbReference type="Gene3D" id="3.40.190.150">
    <property type="entry name" value="Bordetella uptake gene, domain 1"/>
    <property type="match status" value="1"/>
</dbReference>
<dbReference type="RefSeq" id="WP_087839398.1">
    <property type="nucleotide sequence ID" value="NZ_BAAAEN010000008.1"/>
</dbReference>
<dbReference type="PIRSF" id="PIRSF017082">
    <property type="entry name" value="YflP"/>
    <property type="match status" value="1"/>
</dbReference>
<dbReference type="InterPro" id="IPR042100">
    <property type="entry name" value="Bug_dom1"/>
</dbReference>
<dbReference type="PANTHER" id="PTHR42928">
    <property type="entry name" value="TRICARBOXYLATE-BINDING PROTEIN"/>
    <property type="match status" value="1"/>
</dbReference>
<dbReference type="EMBL" id="BAAAEN010000008">
    <property type="protein sequence ID" value="GAA0506445.1"/>
    <property type="molecule type" value="Genomic_DNA"/>
</dbReference>
<dbReference type="Gene3D" id="3.40.190.10">
    <property type="entry name" value="Periplasmic binding protein-like II"/>
    <property type="match status" value="1"/>
</dbReference>
<sequence length="320" mass="34615">MRPKFARLGLSAALGIAATALTVHAAPQPYPTKPINIVTPLPAGSTVDVLARAFAQQLSQRLKTPVVVETKAGAGLMLAMQNVANAPADGYTLAFTPATPLSIQTHRHKNAGYTLESFVPLCQTFENIFYLAASPGSDIKDIRALVDRLKKDPGRFSYGHSGIGSAPHLMTEEFLRDLNVRATEISYRGETALLPDLTSGQIDGGLVTTSVLLQHNYRPLVVFSTARTKEFPDVPTTAELGSKVHSSTYGGIFIRKDVPQDVLVTLEGACRDIVSSPSYQQMADQLQQTATYLDRPAFSRRVAADHASKGRLLDELKLKD</sequence>
<feature type="chain" id="PRO_5046849918" evidence="2">
    <location>
        <begin position="26"/>
        <end position="320"/>
    </location>
</feature>
<keyword evidence="2" id="KW-0732">Signal</keyword>
<evidence type="ECO:0000256" key="2">
    <source>
        <dbReference type="SAM" id="SignalP"/>
    </source>
</evidence>
<dbReference type="Pfam" id="PF03401">
    <property type="entry name" value="TctC"/>
    <property type="match status" value="1"/>
</dbReference>
<reference evidence="4" key="1">
    <citation type="journal article" date="2019" name="Int. J. Syst. Evol. Microbiol.">
        <title>The Global Catalogue of Microorganisms (GCM) 10K type strain sequencing project: providing services to taxonomists for standard genome sequencing and annotation.</title>
        <authorList>
            <consortium name="The Broad Institute Genomics Platform"/>
            <consortium name="The Broad Institute Genome Sequencing Center for Infectious Disease"/>
            <person name="Wu L."/>
            <person name="Ma J."/>
        </authorList>
    </citation>
    <scope>NUCLEOTIDE SEQUENCE [LARGE SCALE GENOMIC DNA]</scope>
    <source>
        <strain evidence="4">JCM 14330</strain>
    </source>
</reference>
<proteinExistence type="inferred from homology"/>
<dbReference type="CDD" id="cd07012">
    <property type="entry name" value="PBP2_Bug_TTT"/>
    <property type="match status" value="1"/>
</dbReference>
<comment type="caution">
    <text evidence="3">The sequence shown here is derived from an EMBL/GenBank/DDBJ whole genome shotgun (WGS) entry which is preliminary data.</text>
</comment>
<organism evidence="3 4">
    <name type="scientific">Pigmentiphaga daeguensis</name>
    <dbReference type="NCBI Taxonomy" id="414049"/>
    <lineage>
        <taxon>Bacteria</taxon>
        <taxon>Pseudomonadati</taxon>
        <taxon>Pseudomonadota</taxon>
        <taxon>Betaproteobacteria</taxon>
        <taxon>Burkholderiales</taxon>
        <taxon>Alcaligenaceae</taxon>
        <taxon>Pigmentiphaga</taxon>
    </lineage>
</organism>
<dbReference type="PANTHER" id="PTHR42928:SF5">
    <property type="entry name" value="BLR1237 PROTEIN"/>
    <property type="match status" value="1"/>
</dbReference>
<gene>
    <name evidence="3" type="ORF">GCM10009097_24370</name>
</gene>
<feature type="signal peptide" evidence="2">
    <location>
        <begin position="1"/>
        <end position="25"/>
    </location>
</feature>